<sequence length="250" mass="27515">MSQDLPIAGWYGKMPSLSDFASRRLDSTFIDAWDSWLRTSLLASREKLGQAWLERYLNARVWRFLLAPGVCGQPAYAGVMMPSVDGVGRYYPLTVCAPLSSAWAARLARAEGQCWFDQIETIALAALSRNLSPEQLDEALARVPMPRAQNEDAQLDNAVLQLADAWRLQGGQASQSLLSGGRSLNDVFGSLGRQTVTRLCEGKSLWWVGSREQDALRLVRFDNMPPPYAYAQFLAGAAAEATAGVRSEAR</sequence>
<accession>A0ABQ5YLJ1</accession>
<dbReference type="NCBIfam" id="TIGR03373">
    <property type="entry name" value="VI_minor_4"/>
    <property type="match status" value="1"/>
</dbReference>
<dbReference type="InterPro" id="IPR038225">
    <property type="entry name" value="TagF_sf"/>
</dbReference>
<comment type="caution">
    <text evidence="1">The sequence shown here is derived from an EMBL/GenBank/DDBJ whole genome shotgun (WGS) entry which is preliminary data.</text>
</comment>
<reference evidence="2" key="1">
    <citation type="journal article" date="2019" name="Int. J. Syst. Evol. Microbiol.">
        <title>The Global Catalogue of Microorganisms (GCM) 10K type strain sequencing project: providing services to taxonomists for standard genome sequencing and annotation.</title>
        <authorList>
            <consortium name="The Broad Institute Genomics Platform"/>
            <consortium name="The Broad Institute Genome Sequencing Center for Infectious Disease"/>
            <person name="Wu L."/>
            <person name="Ma J."/>
        </authorList>
    </citation>
    <scope>NUCLEOTIDE SEQUENCE [LARGE SCALE GENOMIC DNA]</scope>
    <source>
        <strain evidence="2">NBRC 110044</strain>
    </source>
</reference>
<dbReference type="PIRSF" id="PIRSF029287">
    <property type="entry name" value="UCP029287"/>
    <property type="match status" value="1"/>
</dbReference>
<keyword evidence="2" id="KW-1185">Reference proteome</keyword>
<gene>
    <name evidence="1" type="ORF">GCM10007907_40880</name>
</gene>
<dbReference type="Gene3D" id="3.40.1730.10">
    <property type="entry name" value="pa0076 domain"/>
    <property type="match status" value="1"/>
</dbReference>
<protein>
    <submittedName>
        <fullName evidence="1">Type VI secretion-associated protein</fullName>
    </submittedName>
</protein>
<dbReference type="InterPro" id="IPR017748">
    <property type="entry name" value="TagF"/>
</dbReference>
<name>A0ABQ5YLJ1_9NEIS</name>
<dbReference type="RefSeq" id="WP_284198365.1">
    <property type="nucleotide sequence ID" value="NZ_BSOG01000008.1"/>
</dbReference>
<dbReference type="EMBL" id="BSOG01000008">
    <property type="protein sequence ID" value="GLR15298.1"/>
    <property type="molecule type" value="Genomic_DNA"/>
</dbReference>
<organism evidence="1 2">
    <name type="scientific">Chitinimonas prasina</name>
    <dbReference type="NCBI Taxonomy" id="1434937"/>
    <lineage>
        <taxon>Bacteria</taxon>
        <taxon>Pseudomonadati</taxon>
        <taxon>Pseudomonadota</taxon>
        <taxon>Betaproteobacteria</taxon>
        <taxon>Neisseriales</taxon>
        <taxon>Chitinibacteraceae</taxon>
        <taxon>Chitinimonas</taxon>
    </lineage>
</organism>
<dbReference type="Pfam" id="PF09867">
    <property type="entry name" value="TagF_N"/>
    <property type="match status" value="1"/>
</dbReference>
<evidence type="ECO:0000313" key="1">
    <source>
        <dbReference type="EMBL" id="GLR15298.1"/>
    </source>
</evidence>
<proteinExistence type="predicted"/>
<dbReference type="Proteomes" id="UP001156706">
    <property type="component" value="Unassembled WGS sequence"/>
</dbReference>
<evidence type="ECO:0000313" key="2">
    <source>
        <dbReference type="Proteomes" id="UP001156706"/>
    </source>
</evidence>